<name>A0ABM6F242_9BURK</name>
<dbReference type="SUPFAM" id="SSF51735">
    <property type="entry name" value="NAD(P)-binding Rossmann-fold domains"/>
    <property type="match status" value="2"/>
</dbReference>
<dbReference type="InterPro" id="IPR003869">
    <property type="entry name" value="Polysac_CapD-like"/>
</dbReference>
<dbReference type="PANTHER" id="PTHR43318">
    <property type="entry name" value="UDP-N-ACETYLGLUCOSAMINE 4,6-DEHYDRATASE"/>
    <property type="match status" value="1"/>
</dbReference>
<protein>
    <submittedName>
        <fullName evidence="5">Polysaccharide biosynthesis protein</fullName>
    </submittedName>
</protein>
<evidence type="ECO:0000313" key="5">
    <source>
        <dbReference type="EMBL" id="AOZ05356.1"/>
    </source>
</evidence>
<dbReference type="InterPro" id="IPR051203">
    <property type="entry name" value="Polysaccharide_Synthase-Rel"/>
</dbReference>
<feature type="transmembrane region" description="Helical" evidence="3">
    <location>
        <begin position="51"/>
        <end position="71"/>
    </location>
</feature>
<keyword evidence="6" id="KW-1185">Reference proteome</keyword>
<dbReference type="RefSeq" id="WP_071068715.1">
    <property type="nucleotide sequence ID" value="NZ_CP017754.1"/>
</dbReference>
<dbReference type="EMBL" id="CP017754">
    <property type="protein sequence ID" value="AOZ05356.1"/>
    <property type="molecule type" value="Genomic_DNA"/>
</dbReference>
<gene>
    <name evidence="5" type="ORF">BKK80_05690</name>
</gene>
<evidence type="ECO:0000256" key="2">
    <source>
        <dbReference type="SAM" id="MobiDB-lite"/>
    </source>
</evidence>
<dbReference type="Gene3D" id="3.40.50.720">
    <property type="entry name" value="NAD(P)-binding Rossmann-like Domain"/>
    <property type="match status" value="2"/>
</dbReference>
<dbReference type="Pfam" id="PF13727">
    <property type="entry name" value="CoA_binding_3"/>
    <property type="match status" value="1"/>
</dbReference>
<evidence type="ECO:0000256" key="1">
    <source>
        <dbReference type="ARBA" id="ARBA00007430"/>
    </source>
</evidence>
<reference evidence="5 6" key="1">
    <citation type="submission" date="2016-10" db="EMBL/GenBank/DDBJ databases">
        <title>Complete genome sequences of three Cupriavidus strains isolated from various Malaysian environments.</title>
        <authorList>
            <person name="Abdullah A.A.-A."/>
            <person name="Shafie N.A.H."/>
            <person name="Lau N.S."/>
        </authorList>
    </citation>
    <scope>NUCLEOTIDE SEQUENCE [LARGE SCALE GENOMIC DNA]</scope>
    <source>
        <strain evidence="5 6">USMAA1020</strain>
    </source>
</reference>
<feature type="region of interest" description="Disordered" evidence="2">
    <location>
        <begin position="651"/>
        <end position="670"/>
    </location>
</feature>
<dbReference type="PANTHER" id="PTHR43318:SF1">
    <property type="entry name" value="POLYSACCHARIDE BIOSYNTHESIS PROTEIN EPSC-RELATED"/>
    <property type="match status" value="1"/>
</dbReference>
<evidence type="ECO:0000259" key="4">
    <source>
        <dbReference type="Pfam" id="PF02719"/>
    </source>
</evidence>
<keyword evidence="3" id="KW-1133">Transmembrane helix</keyword>
<proteinExistence type="inferred from homology"/>
<evidence type="ECO:0000256" key="3">
    <source>
        <dbReference type="SAM" id="Phobius"/>
    </source>
</evidence>
<dbReference type="Pfam" id="PF02719">
    <property type="entry name" value="Polysacc_synt_2"/>
    <property type="match status" value="1"/>
</dbReference>
<evidence type="ECO:0000313" key="6">
    <source>
        <dbReference type="Proteomes" id="UP000177515"/>
    </source>
</evidence>
<accession>A0ABM6F242</accession>
<dbReference type="CDD" id="cd05237">
    <property type="entry name" value="UDP_invert_4-6DH_SDR_e"/>
    <property type="match status" value="1"/>
</dbReference>
<keyword evidence="3" id="KW-0812">Transmembrane</keyword>
<sequence>MLHMLISRLINLPRPQKMALMVATDVIALPLCFMLALVLRRGNFDLVQQYGLMPPLIIAALTLPVFYLSGLYRSVVRYMDLKVLWVTGVSLGTLLLSTYSLSFLISSEALPRTGLLIYWFVAFAYVVASRLLARSLLRLQPASARDAGAAKRIAIFGAGEAGFQLAIAMRASSDYTPVCFFDHDPSLNNKIVAGLPVHFAGKLAEQIDRRSIDEVVLALPSSSPGRRRQIVDSLRALHIKVRTLPTLLELVDGRITTQSIRDIKVEDLLGREPVPPEHRLFAKCTHAKTVMVTGAGGSIGSELCRQIASQGPRRLVLFDHSEYALYTIEQELRHSFPNLRLVAKIGSVCDSEAVESAVQGNCVDTIYHAAAYKHVPLVESNMAEGIRNNVLGTAVVAEIADRYSVETCVLVSTDKAVRPTNVMGASKRIAELVFQAAAARRNTRTVFSMVRFGNVLGSSGSVVPLFRQQIQNGGPITITHQDVIRYFMLIPEAAQLVIQAGAMAKGGEVFVLDMGEPVRIVDLARTMIEMSGLREKTENNPHGDIEIKVVGLRPGEKLYEELLIGGEVTPSSHERIMCSREHRLSETELQDKLAALFAACDSRDQLKIQTMVQALVTEYAPYSSLEGRLAKPVRSKPSHALAPLPIGLNRFDNQASNGHPAQAVEANQAA</sequence>
<feature type="transmembrane region" description="Helical" evidence="3">
    <location>
        <begin position="20"/>
        <end position="39"/>
    </location>
</feature>
<organism evidence="5 6">
    <name type="scientific">Cupriavidus malaysiensis</name>
    <dbReference type="NCBI Taxonomy" id="367825"/>
    <lineage>
        <taxon>Bacteria</taxon>
        <taxon>Pseudomonadati</taxon>
        <taxon>Pseudomonadota</taxon>
        <taxon>Betaproteobacteria</taxon>
        <taxon>Burkholderiales</taxon>
        <taxon>Burkholderiaceae</taxon>
        <taxon>Cupriavidus</taxon>
    </lineage>
</organism>
<dbReference type="Proteomes" id="UP000177515">
    <property type="component" value="Chromosome 1"/>
</dbReference>
<keyword evidence="3" id="KW-0472">Membrane</keyword>
<feature type="transmembrane region" description="Helical" evidence="3">
    <location>
        <begin position="116"/>
        <end position="133"/>
    </location>
</feature>
<dbReference type="InterPro" id="IPR036291">
    <property type="entry name" value="NAD(P)-bd_dom_sf"/>
</dbReference>
<feature type="transmembrane region" description="Helical" evidence="3">
    <location>
        <begin position="83"/>
        <end position="104"/>
    </location>
</feature>
<comment type="similarity">
    <text evidence="1">Belongs to the polysaccharide synthase family.</text>
</comment>
<feature type="domain" description="Polysaccharide biosynthesis protein CapD-like" evidence="4">
    <location>
        <begin position="290"/>
        <end position="578"/>
    </location>
</feature>